<dbReference type="OrthoDB" id="2755037at2759"/>
<feature type="compositionally biased region" description="Low complexity" evidence="1">
    <location>
        <begin position="10"/>
        <end position="21"/>
    </location>
</feature>
<evidence type="ECO:0000313" key="2">
    <source>
        <dbReference type="EMBL" id="OSC99889.1"/>
    </source>
</evidence>
<keyword evidence="3" id="KW-1185">Reference proteome</keyword>
<sequence>MHAKKAEIVPPSSFSEPSEPSQVRPEDKPAAAVRGPQEENPQLVAHGKGRQAADGRYGGPAGGEGRKKEKKSGRVEEEREEARRVDEEKRRDGAGGFGVGRAKL</sequence>
<evidence type="ECO:0000256" key="1">
    <source>
        <dbReference type="SAM" id="MobiDB-lite"/>
    </source>
</evidence>
<proteinExistence type="predicted"/>
<accession>A0A1Y2IFC1</accession>
<dbReference type="AlphaFoldDB" id="A0A1Y2IFC1"/>
<dbReference type="Proteomes" id="UP000193067">
    <property type="component" value="Unassembled WGS sequence"/>
</dbReference>
<name>A0A1Y2IFC1_TRAC3</name>
<feature type="region of interest" description="Disordered" evidence="1">
    <location>
        <begin position="1"/>
        <end position="104"/>
    </location>
</feature>
<reference evidence="2 3" key="1">
    <citation type="journal article" date="2015" name="Biotechnol. Biofuels">
        <title>Enhanced degradation of softwood versus hardwood by the white-rot fungus Pycnoporus coccineus.</title>
        <authorList>
            <person name="Couturier M."/>
            <person name="Navarro D."/>
            <person name="Chevret D."/>
            <person name="Henrissat B."/>
            <person name="Piumi F."/>
            <person name="Ruiz-Duenas F.J."/>
            <person name="Martinez A.T."/>
            <person name="Grigoriev I.V."/>
            <person name="Riley R."/>
            <person name="Lipzen A."/>
            <person name="Berrin J.G."/>
            <person name="Master E.R."/>
            <person name="Rosso M.N."/>
        </authorList>
    </citation>
    <scope>NUCLEOTIDE SEQUENCE [LARGE SCALE GENOMIC DNA]</scope>
    <source>
        <strain evidence="2 3">BRFM310</strain>
    </source>
</reference>
<protein>
    <submittedName>
        <fullName evidence="2">Uncharacterized protein</fullName>
    </submittedName>
</protein>
<evidence type="ECO:0000313" key="3">
    <source>
        <dbReference type="Proteomes" id="UP000193067"/>
    </source>
</evidence>
<feature type="compositionally biased region" description="Gly residues" evidence="1">
    <location>
        <begin position="94"/>
        <end position="104"/>
    </location>
</feature>
<dbReference type="EMBL" id="KZ084123">
    <property type="protein sequence ID" value="OSC99889.1"/>
    <property type="molecule type" value="Genomic_DNA"/>
</dbReference>
<feature type="compositionally biased region" description="Basic and acidic residues" evidence="1">
    <location>
        <begin position="64"/>
        <end position="93"/>
    </location>
</feature>
<organism evidence="2 3">
    <name type="scientific">Trametes coccinea (strain BRFM310)</name>
    <name type="common">Pycnoporus coccineus</name>
    <dbReference type="NCBI Taxonomy" id="1353009"/>
    <lineage>
        <taxon>Eukaryota</taxon>
        <taxon>Fungi</taxon>
        <taxon>Dikarya</taxon>
        <taxon>Basidiomycota</taxon>
        <taxon>Agaricomycotina</taxon>
        <taxon>Agaricomycetes</taxon>
        <taxon>Polyporales</taxon>
        <taxon>Polyporaceae</taxon>
        <taxon>Trametes</taxon>
    </lineage>
</organism>
<gene>
    <name evidence="2" type="ORF">PYCCODRAFT_1479530</name>
</gene>